<evidence type="ECO:0000313" key="20">
    <source>
        <dbReference type="Proteomes" id="UP000640426"/>
    </source>
</evidence>
<evidence type="ECO:0000256" key="11">
    <source>
        <dbReference type="ARBA" id="ARBA00022927"/>
    </source>
</evidence>
<dbReference type="SMART" id="SM00957">
    <property type="entry name" value="SecA_DEAD"/>
    <property type="match status" value="1"/>
</dbReference>
<dbReference type="Gene3D" id="3.40.50.300">
    <property type="entry name" value="P-loop containing nucleotide triphosphate hydrolases"/>
    <property type="match status" value="2"/>
</dbReference>
<feature type="domain" description="SecA family profile" evidence="18">
    <location>
        <begin position="3"/>
        <end position="613"/>
    </location>
</feature>
<keyword evidence="9" id="KW-0862">Zinc</keyword>
<dbReference type="PANTHER" id="PTHR30612:SF0">
    <property type="entry name" value="CHLOROPLAST PROTEIN-TRANSPORTING ATPASE"/>
    <property type="match status" value="1"/>
</dbReference>
<proteinExistence type="inferred from homology"/>
<comment type="catalytic activity">
    <reaction evidence="15">
        <text>ATP + H2O + cellular proteinSide 1 = ADP + phosphate + cellular proteinSide 2.</text>
        <dbReference type="EC" id="7.4.2.8"/>
    </reaction>
</comment>
<keyword evidence="4 15" id="KW-0813">Transport</keyword>
<keyword evidence="20" id="KW-1185">Reference proteome</keyword>
<keyword evidence="5 15" id="KW-1003">Cell membrane</keyword>
<evidence type="ECO:0000256" key="13">
    <source>
        <dbReference type="ARBA" id="ARBA00023010"/>
    </source>
</evidence>
<dbReference type="InterPro" id="IPR011130">
    <property type="entry name" value="SecA_preprotein_X-link_dom"/>
</dbReference>
<evidence type="ECO:0000256" key="16">
    <source>
        <dbReference type="RuleBase" id="RU003874"/>
    </source>
</evidence>
<evidence type="ECO:0000313" key="19">
    <source>
        <dbReference type="EMBL" id="MBJ6121026.1"/>
    </source>
</evidence>
<dbReference type="PROSITE" id="PS51196">
    <property type="entry name" value="SECA_MOTOR_DEAD"/>
    <property type="match status" value="1"/>
</dbReference>
<dbReference type="SUPFAM" id="SSF81767">
    <property type="entry name" value="Pre-protein crosslinking domain of SecA"/>
    <property type="match status" value="1"/>
</dbReference>
<dbReference type="SUPFAM" id="SSF81886">
    <property type="entry name" value="Helical scaffold and wing domains of SecA"/>
    <property type="match status" value="1"/>
</dbReference>
<evidence type="ECO:0000256" key="4">
    <source>
        <dbReference type="ARBA" id="ARBA00022448"/>
    </source>
</evidence>
<protein>
    <recommendedName>
        <fullName evidence="15 16">Protein translocase subunit SecA</fullName>
        <ecNumber evidence="15">7.4.2.8</ecNumber>
    </recommendedName>
</protein>
<evidence type="ECO:0000256" key="12">
    <source>
        <dbReference type="ARBA" id="ARBA00022967"/>
    </source>
</evidence>
<dbReference type="NCBIfam" id="NF009538">
    <property type="entry name" value="PRK12904.1"/>
    <property type="match status" value="1"/>
</dbReference>
<dbReference type="RefSeq" id="WP_199035539.1">
    <property type="nucleotide sequence ID" value="NZ_JAELXS010000002.1"/>
</dbReference>
<dbReference type="PROSITE" id="PS01312">
    <property type="entry name" value="SECA"/>
    <property type="match status" value="1"/>
</dbReference>
<evidence type="ECO:0000256" key="3">
    <source>
        <dbReference type="ARBA" id="ARBA00007650"/>
    </source>
</evidence>
<dbReference type="InterPro" id="IPR020937">
    <property type="entry name" value="SecA_CS"/>
</dbReference>
<comment type="subcellular location">
    <subcellularLocation>
        <location evidence="15">Cell membrane</location>
        <topology evidence="15">Peripheral membrane protein</topology>
        <orientation evidence="15">Cytoplasmic side</orientation>
    </subcellularLocation>
    <subcellularLocation>
        <location evidence="15">Cytoplasm</location>
    </subcellularLocation>
    <subcellularLocation>
        <location evidence="2">Membrane</location>
        <topology evidence="2">Peripheral membrane protein</topology>
    </subcellularLocation>
    <text evidence="15">Distribution is 50-50.</text>
</comment>
<dbReference type="Pfam" id="PF07516">
    <property type="entry name" value="SecA_SW"/>
    <property type="match status" value="1"/>
</dbReference>
<keyword evidence="10 15" id="KW-0067">ATP-binding</keyword>
<dbReference type="Gene3D" id="3.90.1440.10">
    <property type="entry name" value="SecA, preprotein cross-linking domain"/>
    <property type="match status" value="1"/>
</dbReference>
<evidence type="ECO:0000256" key="1">
    <source>
        <dbReference type="ARBA" id="ARBA00001947"/>
    </source>
</evidence>
<keyword evidence="7" id="KW-0479">Metal-binding</keyword>
<dbReference type="InterPro" id="IPR004027">
    <property type="entry name" value="SEC_C_motif"/>
</dbReference>
<feature type="binding site" evidence="15">
    <location>
        <position position="87"/>
    </location>
    <ligand>
        <name>ATP</name>
        <dbReference type="ChEBI" id="CHEBI:30616"/>
    </ligand>
</feature>
<dbReference type="Proteomes" id="UP000640426">
    <property type="component" value="Unassembled WGS sequence"/>
</dbReference>
<dbReference type="InterPro" id="IPR000185">
    <property type="entry name" value="SecA"/>
</dbReference>
<dbReference type="SUPFAM" id="SSF52540">
    <property type="entry name" value="P-loop containing nucleoside triphosphate hydrolases"/>
    <property type="match status" value="2"/>
</dbReference>
<dbReference type="Pfam" id="PF07517">
    <property type="entry name" value="SecA_DEAD"/>
    <property type="match status" value="1"/>
</dbReference>
<comment type="similarity">
    <text evidence="3 15 16">Belongs to the SecA family.</text>
</comment>
<dbReference type="InterPro" id="IPR036670">
    <property type="entry name" value="SecA_X-link_sf"/>
</dbReference>
<keyword evidence="13 15" id="KW-0811">Translocation</keyword>
<evidence type="ECO:0000259" key="17">
    <source>
        <dbReference type="PROSITE" id="PS51192"/>
    </source>
</evidence>
<evidence type="ECO:0000256" key="5">
    <source>
        <dbReference type="ARBA" id="ARBA00022475"/>
    </source>
</evidence>
<dbReference type="PROSITE" id="PS51192">
    <property type="entry name" value="HELICASE_ATP_BIND_1"/>
    <property type="match status" value="1"/>
</dbReference>
<dbReference type="Pfam" id="PF02810">
    <property type="entry name" value="SEC-C"/>
    <property type="match status" value="1"/>
</dbReference>
<dbReference type="Pfam" id="PF01043">
    <property type="entry name" value="SecA_PP_bind"/>
    <property type="match status" value="1"/>
</dbReference>
<keyword evidence="11 15" id="KW-0653">Protein transport</keyword>
<dbReference type="InterPro" id="IPR011115">
    <property type="entry name" value="SecA_DEAD"/>
</dbReference>
<evidence type="ECO:0000256" key="9">
    <source>
        <dbReference type="ARBA" id="ARBA00022833"/>
    </source>
</evidence>
<dbReference type="HAMAP" id="MF_01382">
    <property type="entry name" value="SecA"/>
    <property type="match status" value="1"/>
</dbReference>
<dbReference type="EC" id="7.4.2.8" evidence="15"/>
<gene>
    <name evidence="15 19" type="primary">secA</name>
    <name evidence="19" type="ORF">JAO74_04375</name>
</gene>
<keyword evidence="14 15" id="KW-0472">Membrane</keyword>
<evidence type="ECO:0000256" key="7">
    <source>
        <dbReference type="ARBA" id="ARBA00022723"/>
    </source>
</evidence>
<keyword evidence="8 15" id="KW-0547">Nucleotide-binding</keyword>
<dbReference type="NCBIfam" id="TIGR00963">
    <property type="entry name" value="secA"/>
    <property type="match status" value="1"/>
</dbReference>
<comment type="function">
    <text evidence="15">Part of the Sec protein translocase complex. Interacts with the SecYEG preprotein conducting channel. Has a central role in coupling the hydrolysis of ATP to the transfer of proteins into and across the cell membrane, serving both as a receptor for the preprotein-SecB complex and as an ATP-driven molecular motor driving the stepwise translocation of polypeptide chains across the membrane.</text>
</comment>
<feature type="binding site" evidence="15">
    <location>
        <begin position="105"/>
        <end position="109"/>
    </location>
    <ligand>
        <name>ATP</name>
        <dbReference type="ChEBI" id="CHEBI:30616"/>
    </ligand>
</feature>
<dbReference type="InterPro" id="IPR014018">
    <property type="entry name" value="SecA_motor_DEAD"/>
</dbReference>
<evidence type="ECO:0000256" key="8">
    <source>
        <dbReference type="ARBA" id="ARBA00022741"/>
    </source>
</evidence>
<dbReference type="EMBL" id="JAELXS010000002">
    <property type="protein sequence ID" value="MBJ6121026.1"/>
    <property type="molecule type" value="Genomic_DNA"/>
</dbReference>
<feature type="domain" description="Helicase ATP-binding" evidence="17">
    <location>
        <begin position="89"/>
        <end position="248"/>
    </location>
</feature>
<dbReference type="Gene3D" id="3.10.450.50">
    <property type="match status" value="1"/>
</dbReference>
<evidence type="ECO:0000259" key="18">
    <source>
        <dbReference type="PROSITE" id="PS51196"/>
    </source>
</evidence>
<keyword evidence="12 15" id="KW-1278">Translocase</keyword>
<dbReference type="PRINTS" id="PR00906">
    <property type="entry name" value="SECA"/>
</dbReference>
<dbReference type="InterPro" id="IPR036266">
    <property type="entry name" value="SecA_Wing/Scaffold_sf"/>
</dbReference>
<comment type="caution">
    <text evidence="19">The sequence shown here is derived from an EMBL/GenBank/DDBJ whole genome shotgun (WGS) entry which is preliminary data.</text>
</comment>
<dbReference type="Pfam" id="PF21090">
    <property type="entry name" value="P-loop_SecA"/>
    <property type="match status" value="1"/>
</dbReference>
<comment type="cofactor">
    <cofactor evidence="1">
        <name>Zn(2+)</name>
        <dbReference type="ChEBI" id="CHEBI:29105"/>
    </cofactor>
</comment>
<evidence type="ECO:0000256" key="15">
    <source>
        <dbReference type="HAMAP-Rule" id="MF_01382"/>
    </source>
</evidence>
<sequence length="915" mass="102419">MFGGLAKSLFGSSNDRYVKSLNPIIARIASFEPTLEALSDADLAAQTVKFREQLANGAKLDDLLPEAFATVREAARRVLGMRHFDVQMIGGIVLHRGEIAEMRTGEGKTLVATLATYLNALPGKGVHVVTVNDYLASRDAGWMSQVYSFLGMTTGVIIPNLTDEQRSAAYNSDITYGTNNEFGFDYLRDNMKYERSGMTQRAFNFAIVDEVDSILIDEARTPLIISGPTDDKSDLYKQVDVVVKQFTAEDYEKDEKQKSIILTEDGTERAERMLEAAGLLEGENLYDFENTQVVHHLNQALRANMMFKRDTDYIVKDGKVVIIDEFTGRMMDGRRWSEGLHQAVEAKEGVNIEPENQTMASITFQNYFRMYPKIGGMTGTAATEAAEFYDIYKINVVSIPTNVPVQRIDEEDTFYKSTEDKFRGIAKTIREHAAAGQPVLVGTVSIEKSELLSEFLTAEGVDHKVLNARYHESEAHIVAQAGRKGAVTIATNMAGRGTDIQLGGNLEFRMTDEYGDLDPGTPDYEGVADRVREEIVAEKAAVLAAGGLFVLGTERHESRRIDNQLRGRSGRQGDPGLSRFYLCLDDELLRIFGPDTLFARMMRSNMEDGEALPPSKWMSKAIETAQKKVEARNYDIRKQVVEYDDVMNDQRKVIYEQRSDIMDAETVGDMMSDMRAETVNTIVGESCPPNSYPEQWDVAGMKLKLADLLNLHLPVDDWLAEEAIDPEIVLERVQAAADEAMVEKAAQVAPETWIQIEKSILLQHLDHHWKEHLSTLDALRQVVHLRAYAQKTPINEYKQEAFSLFQRMLDNIREDVARTISHADFQYQAPPELPPLPDFITTHFDPFTGEDNSADIDAGTRGYVTTTLPPLQMVRPEAQDLGEDPAEWEGRVNRNAPCPCGSGRKYKHCHGAVSA</sequence>
<keyword evidence="6 15" id="KW-0963">Cytoplasm</keyword>
<dbReference type="PANTHER" id="PTHR30612">
    <property type="entry name" value="SECA INNER MEMBRANE COMPONENT OF SEC PROTEIN SECRETION SYSTEM"/>
    <property type="match status" value="1"/>
</dbReference>
<dbReference type="InterPro" id="IPR044722">
    <property type="entry name" value="SecA_SF2_C"/>
</dbReference>
<reference evidence="20" key="1">
    <citation type="submission" date="2020-12" db="EMBL/GenBank/DDBJ databases">
        <title>Hymenobacter sp.</title>
        <authorList>
            <person name="Kim M.K."/>
        </authorList>
    </citation>
    <scope>NUCLEOTIDE SEQUENCE [LARGE SCALE GENOMIC DNA]</scope>
    <source>
        <strain evidence="20">BT553</strain>
    </source>
</reference>
<feature type="binding site" evidence="15">
    <location>
        <position position="499"/>
    </location>
    <ligand>
        <name>ATP</name>
        <dbReference type="ChEBI" id="CHEBI:30616"/>
    </ligand>
</feature>
<dbReference type="InterPro" id="IPR014001">
    <property type="entry name" value="Helicase_ATP-bd"/>
</dbReference>
<organism evidence="19 20">
    <name type="scientific">Sphingomonas mollis</name>
    <dbReference type="NCBI Taxonomy" id="2795726"/>
    <lineage>
        <taxon>Bacteria</taxon>
        <taxon>Pseudomonadati</taxon>
        <taxon>Pseudomonadota</taxon>
        <taxon>Alphaproteobacteria</taxon>
        <taxon>Sphingomonadales</taxon>
        <taxon>Sphingomonadaceae</taxon>
        <taxon>Sphingomonas</taxon>
    </lineage>
</organism>
<evidence type="ECO:0000256" key="2">
    <source>
        <dbReference type="ARBA" id="ARBA00004170"/>
    </source>
</evidence>
<comment type="subunit">
    <text evidence="15">Monomer and homodimer. Part of the essential Sec protein translocation apparatus which comprises SecA, SecYEG and auxiliary proteins SecDF-YajC and YidC.</text>
</comment>
<evidence type="ECO:0000256" key="6">
    <source>
        <dbReference type="ARBA" id="ARBA00022490"/>
    </source>
</evidence>
<evidence type="ECO:0000256" key="10">
    <source>
        <dbReference type="ARBA" id="ARBA00022840"/>
    </source>
</evidence>
<accession>A0ABS0XLU8</accession>
<dbReference type="CDD" id="cd18803">
    <property type="entry name" value="SF2_C_secA"/>
    <property type="match status" value="1"/>
</dbReference>
<dbReference type="Gene3D" id="1.10.3060.10">
    <property type="entry name" value="Helical scaffold and wing domains of SecA"/>
    <property type="match status" value="1"/>
</dbReference>
<name>A0ABS0XLU8_9SPHN</name>
<dbReference type="InterPro" id="IPR027417">
    <property type="entry name" value="P-loop_NTPase"/>
</dbReference>
<evidence type="ECO:0000256" key="14">
    <source>
        <dbReference type="ARBA" id="ARBA00023136"/>
    </source>
</evidence>
<dbReference type="InterPro" id="IPR011116">
    <property type="entry name" value="SecA_Wing/Scaffold"/>
</dbReference>
<dbReference type="SMART" id="SM00958">
    <property type="entry name" value="SecA_PP_bind"/>
    <property type="match status" value="1"/>
</dbReference>
<dbReference type="CDD" id="cd17928">
    <property type="entry name" value="DEXDc_SecA"/>
    <property type="match status" value="1"/>
</dbReference>